<organism evidence="2">
    <name type="scientific">Pleurozia purpurea</name>
    <dbReference type="NCBI Taxonomy" id="280637"/>
    <lineage>
        <taxon>Eukaryota</taxon>
        <taxon>Viridiplantae</taxon>
        <taxon>Streptophyta</taxon>
        <taxon>Embryophyta</taxon>
        <taxon>Marchantiophyta</taxon>
        <taxon>Jungermanniopsida</taxon>
        <taxon>Metzgeriidae</taxon>
        <taxon>Pleuroziales</taxon>
        <taxon>Pleuroziaceae</taxon>
        <taxon>Pleurozia</taxon>
    </lineage>
</organism>
<name>D0R018_9MARC</name>
<keyword evidence="1" id="KW-0472">Membrane</keyword>
<reference evidence="2" key="1">
    <citation type="journal article" date="2009" name="Curr. Genet.">
        <title>The complete mitochondrial genome sequence of the liverwort Pleurozia purpurea reveals extremely conservative mitochondrial genome evolution in liverworts.</title>
        <authorList>
            <person name="Wang B."/>
            <person name="Xue J."/>
            <person name="Li L."/>
            <person name="Liu Y."/>
            <person name="Qiu Y.L."/>
        </authorList>
    </citation>
    <scope>NUCLEOTIDE SEQUENCE</scope>
</reference>
<keyword evidence="1" id="KW-0812">Transmembrane</keyword>
<keyword evidence="2" id="KW-0496">Mitochondrion</keyword>
<accession>D0R018</accession>
<sequence length="108" mass="12891">MYFIDVYALADRENSRKSLRRGRKQPRMPAELPPKATWFYEHSGFAGLHHKFLRPLLMNQILMTGVRRFIGCSWRVIAFNNYGFLLMFIMQKFIEFLLAYFVFYLLGA</sequence>
<evidence type="ECO:0000256" key="1">
    <source>
        <dbReference type="SAM" id="Phobius"/>
    </source>
</evidence>
<evidence type="ECO:0000313" key="2">
    <source>
        <dbReference type="EMBL" id="ACR19355.1"/>
    </source>
</evidence>
<dbReference type="RefSeq" id="YP_003275971.1">
    <property type="nucleotide sequence ID" value="NC_013444.1"/>
</dbReference>
<dbReference type="EMBL" id="FJ999996">
    <property type="protein sequence ID" value="ACR19355.1"/>
    <property type="molecule type" value="Genomic_DNA"/>
</dbReference>
<gene>
    <name evidence="2" type="ORF">PlpuMp18</name>
</gene>
<dbReference type="GeneID" id="8542270"/>
<dbReference type="AlphaFoldDB" id="D0R018"/>
<geneLocation type="mitochondrion" evidence="2"/>
<proteinExistence type="predicted"/>
<keyword evidence="1" id="KW-1133">Transmembrane helix</keyword>
<protein>
    <submittedName>
        <fullName evidence="2">Uncharacterized protein</fullName>
    </submittedName>
</protein>
<feature type="transmembrane region" description="Helical" evidence="1">
    <location>
        <begin position="82"/>
        <end position="106"/>
    </location>
</feature>